<evidence type="ECO:0000256" key="2">
    <source>
        <dbReference type="ARBA" id="ARBA00023157"/>
    </source>
</evidence>
<evidence type="ECO:0000259" key="6">
    <source>
        <dbReference type="PROSITE" id="PS01225"/>
    </source>
</evidence>
<dbReference type="PANTHER" id="PTHR11339:SF402">
    <property type="entry name" value="VWFD DOMAIN-CONTAINING PROTEIN"/>
    <property type="match status" value="1"/>
</dbReference>
<evidence type="ECO:0000256" key="3">
    <source>
        <dbReference type="ARBA" id="ARBA00023180"/>
    </source>
</evidence>
<dbReference type="Proteomes" id="UP001474421">
    <property type="component" value="Unassembled WGS sequence"/>
</dbReference>
<reference evidence="9 10" key="1">
    <citation type="journal article" date="2024" name="Proc. Natl. Acad. Sci. U.S.A.">
        <title>The genetic regulatory architecture and epigenomic basis for age-related changes in rattlesnake venom.</title>
        <authorList>
            <person name="Hogan M.P."/>
            <person name="Holding M.L."/>
            <person name="Nystrom G.S."/>
            <person name="Colston T.J."/>
            <person name="Bartlett D.A."/>
            <person name="Mason A.J."/>
            <person name="Ellsworth S.A."/>
            <person name="Rautsaw R.M."/>
            <person name="Lawrence K.C."/>
            <person name="Strickland J.L."/>
            <person name="He B."/>
            <person name="Fraser P."/>
            <person name="Margres M.J."/>
            <person name="Gilbert D.M."/>
            <person name="Gibbs H.L."/>
            <person name="Parkinson C.L."/>
            <person name="Rokyta D.R."/>
        </authorList>
    </citation>
    <scope>NUCLEOTIDE SEQUENCE [LARGE SCALE GENOMIC DNA]</scope>
    <source>
        <strain evidence="9">DRR0105</strain>
    </source>
</reference>
<feature type="disulfide bond" evidence="4">
    <location>
        <begin position="1119"/>
        <end position="1173"/>
    </location>
</feature>
<dbReference type="InterPro" id="IPR036084">
    <property type="entry name" value="Ser_inhib-like_sf"/>
</dbReference>
<dbReference type="InterPro" id="IPR050780">
    <property type="entry name" value="Mucin_vWF_Thrombospondin_sf"/>
</dbReference>
<dbReference type="SMART" id="SM00041">
    <property type="entry name" value="CT"/>
    <property type="match status" value="1"/>
</dbReference>
<dbReference type="PROSITE" id="PS01185">
    <property type="entry name" value="CTCK_1"/>
    <property type="match status" value="1"/>
</dbReference>
<evidence type="ECO:0000256" key="4">
    <source>
        <dbReference type="PROSITE-ProRule" id="PRU00039"/>
    </source>
</evidence>
<feature type="disulfide bond" evidence="4">
    <location>
        <begin position="1123"/>
        <end position="1175"/>
    </location>
</feature>
<dbReference type="SMART" id="SM00214">
    <property type="entry name" value="VWC"/>
    <property type="match status" value="2"/>
</dbReference>
<dbReference type="PANTHER" id="PTHR11339">
    <property type="entry name" value="EXTRACELLULAR MATRIX GLYCOPROTEIN RELATED"/>
    <property type="match status" value="1"/>
</dbReference>
<feature type="domain" description="VWFD" evidence="8">
    <location>
        <begin position="504"/>
        <end position="688"/>
    </location>
</feature>
<dbReference type="InterPro" id="IPR006207">
    <property type="entry name" value="Cys_knot_C"/>
</dbReference>
<keyword evidence="1" id="KW-0677">Repeat</keyword>
<dbReference type="InterPro" id="IPR001846">
    <property type="entry name" value="VWF_type-D"/>
</dbReference>
<keyword evidence="3" id="KW-0325">Glycoprotein</keyword>
<name>A0AAW1C6X2_CROAD</name>
<protein>
    <submittedName>
        <fullName evidence="9">Mucin-2-like</fullName>
    </submittedName>
</protein>
<dbReference type="Gene3D" id="2.10.25.10">
    <property type="entry name" value="Laminin"/>
    <property type="match status" value="1"/>
</dbReference>
<dbReference type="EMBL" id="JAOTOJ010000001">
    <property type="protein sequence ID" value="KAK9410104.1"/>
    <property type="molecule type" value="Genomic_DNA"/>
</dbReference>
<evidence type="ECO:0000259" key="7">
    <source>
        <dbReference type="PROSITE" id="PS50184"/>
    </source>
</evidence>
<dbReference type="Pfam" id="PF08742">
    <property type="entry name" value="C8"/>
    <property type="match status" value="1"/>
</dbReference>
<dbReference type="PROSITE" id="PS01225">
    <property type="entry name" value="CTCK_2"/>
    <property type="match status" value="1"/>
</dbReference>
<feature type="domain" description="VWFC" evidence="7">
    <location>
        <begin position="952"/>
        <end position="1019"/>
    </location>
</feature>
<proteinExistence type="predicted"/>
<comment type="caution">
    <text evidence="4">Lacks conserved residue(s) required for the propagation of feature annotation.</text>
</comment>
<evidence type="ECO:0000313" key="10">
    <source>
        <dbReference type="Proteomes" id="UP001474421"/>
    </source>
</evidence>
<dbReference type="InterPro" id="IPR014853">
    <property type="entry name" value="VWF/SSPO/ZAN-like_Cys-rich_dom"/>
</dbReference>
<dbReference type="SMART" id="SM00832">
    <property type="entry name" value="C8"/>
    <property type="match status" value="1"/>
</dbReference>
<feature type="disulfide bond" evidence="4">
    <location>
        <begin position="1108"/>
        <end position="1157"/>
    </location>
</feature>
<sequence length="1187" mass="133469">MVILSALKTYEHVDWFFIHTTTHNIDHQSKHTPGKHKYSSNNRKANNHNPSCSTINTTSHLWNYLHCIDYQSKHTPSIHKYSSNNRKANNHYPSYSTINTTSHLWNYLHCIDYQSKHTPSIHKYSSNNRKANNHYPSYSTINTASHLWNYLHCIDHQSQHTPSIHKYSSNNRKANNHYHFYSTVNTCLHQCRSNNRKANNHNPSCSTINTTSHLWNYLHYINHQSKHTPSIHKYISNNRKANNHNPSFSTINTTSHLWNYLHCIDHQSKHTPSTHKYSSNNRKTNNYYFFYSIVNTCLDHCQNNNRKANNHSPSHSTINTTSHIWNYLHCIDHQSKHTCSIHKYNSNKRKANNYNPSCSTINTTNHIWNYVHSIDHQSKHTPSIHNAGLSTGSTLATTLSRVTPCFCHVSGTPDSLFSPGEVIYNTTDHSGCRFIAIYCPDADPPRKFNETWMFNNCTKATCEGSNRIVVVPLRQAEKIVCASGLEPKKIVDKDGCIERYECECICKGWDHYNFMTFDGTSYTFHGNCTYILMKEIVNKYGNLRILLDNAFCDIAVSQSCSRSLIIYYNSMEVRLTSEMHEGVRVNKIFFGNDSVPEGFVKDGIVATSNGVTMTIEMPAISGFVSFNGFTFFIMLSHELFQHNTEGQCGSCSNDQSDDCRKPNGQKADSCSEMAIYWQVPDINKPDCQVEPTTPPIVSTIVPTTPVESTPTPTSCSFPSPLCQLIISDIFAECHKVLSPRQFYDDCLTETCQASNDSSSCIYIDMYASLCTANGACADWRSKTHGKCPYYCAKDKVYAPCAPIHPETCENGLTHENNDHVAERCICPEGTILFNSYTGLCVPECGCVGPDGLPKLPGSKWKSNCQECLCDPLSISVQCKPQSCSKTTQSCEEEGYMPISVLNSEDPCCPQIKCVCNTSLCSKEKKICKPGYHVASISYDNCCGSIKCEIRERICLVNGSVYEPGMTVPGKSCETCICSSVRDPASKRNVVECKPVTCNTDCPMGHEYQVKPGECCGNCIQVACIVTINGTAEILEPGQTKAGNCKQYRCEPRSNILVLVETEEKCPSFDPGCSPDQIELTPDGCCKICKETPNCKPYKNQTLIRENECVSSETVELTHCEGTCPSSSVYSQKEKAFHHNCACCQEQKSHRKEVTLTCPNGTTIIYDYLYVDECMCLTDVCPSEAPPS</sequence>
<feature type="domain" description="CTCK" evidence="6">
    <location>
        <begin position="1088"/>
        <end position="1181"/>
    </location>
</feature>
<evidence type="ECO:0000259" key="8">
    <source>
        <dbReference type="PROSITE" id="PS51233"/>
    </source>
</evidence>
<feature type="region of interest" description="Disordered" evidence="5">
    <location>
        <begin position="26"/>
        <end position="49"/>
    </location>
</feature>
<dbReference type="Pfam" id="PF00094">
    <property type="entry name" value="VWD"/>
    <property type="match status" value="1"/>
</dbReference>
<dbReference type="SMART" id="SM00216">
    <property type="entry name" value="VWD"/>
    <property type="match status" value="1"/>
</dbReference>
<feature type="domain" description="VWFC" evidence="7">
    <location>
        <begin position="846"/>
        <end position="914"/>
    </location>
</feature>
<dbReference type="AlphaFoldDB" id="A0AAW1C6X2"/>
<evidence type="ECO:0000256" key="5">
    <source>
        <dbReference type="SAM" id="MobiDB-lite"/>
    </source>
</evidence>
<dbReference type="Pfam" id="PF00093">
    <property type="entry name" value="VWC"/>
    <property type="match status" value="1"/>
</dbReference>
<organism evidence="9 10">
    <name type="scientific">Crotalus adamanteus</name>
    <name type="common">Eastern diamondback rattlesnake</name>
    <dbReference type="NCBI Taxonomy" id="8729"/>
    <lineage>
        <taxon>Eukaryota</taxon>
        <taxon>Metazoa</taxon>
        <taxon>Chordata</taxon>
        <taxon>Craniata</taxon>
        <taxon>Vertebrata</taxon>
        <taxon>Euteleostomi</taxon>
        <taxon>Lepidosauria</taxon>
        <taxon>Squamata</taxon>
        <taxon>Bifurcata</taxon>
        <taxon>Unidentata</taxon>
        <taxon>Episquamata</taxon>
        <taxon>Toxicofera</taxon>
        <taxon>Serpentes</taxon>
        <taxon>Colubroidea</taxon>
        <taxon>Viperidae</taxon>
        <taxon>Crotalinae</taxon>
        <taxon>Crotalus</taxon>
    </lineage>
</organism>
<keyword evidence="10" id="KW-1185">Reference proteome</keyword>
<dbReference type="InterPro" id="IPR001007">
    <property type="entry name" value="VWF_dom"/>
</dbReference>
<dbReference type="PROSITE" id="PS01208">
    <property type="entry name" value="VWFC_1"/>
    <property type="match status" value="1"/>
</dbReference>
<gene>
    <name evidence="9" type="ORF">NXF25_001279</name>
</gene>
<evidence type="ECO:0000313" key="9">
    <source>
        <dbReference type="EMBL" id="KAK9410104.1"/>
    </source>
</evidence>
<dbReference type="PROSITE" id="PS50184">
    <property type="entry name" value="VWFC_2"/>
    <property type="match status" value="2"/>
</dbReference>
<feature type="compositionally biased region" description="Polar residues" evidence="5">
    <location>
        <begin position="39"/>
        <end position="49"/>
    </location>
</feature>
<comment type="caution">
    <text evidence="9">The sequence shown here is derived from an EMBL/GenBank/DDBJ whole genome shotgun (WGS) entry which is preliminary data.</text>
</comment>
<keyword evidence="2 4" id="KW-1015">Disulfide bond</keyword>
<dbReference type="SUPFAM" id="SSF57567">
    <property type="entry name" value="Serine protease inhibitors"/>
    <property type="match status" value="1"/>
</dbReference>
<dbReference type="PROSITE" id="PS51233">
    <property type="entry name" value="VWFD"/>
    <property type="match status" value="1"/>
</dbReference>
<accession>A0AAW1C6X2</accession>
<evidence type="ECO:0000256" key="1">
    <source>
        <dbReference type="ARBA" id="ARBA00022737"/>
    </source>
</evidence>